<evidence type="ECO:0000259" key="1">
    <source>
        <dbReference type="Pfam" id="PF01755"/>
    </source>
</evidence>
<dbReference type="CDD" id="cd06532">
    <property type="entry name" value="Glyco_transf_25"/>
    <property type="match status" value="1"/>
</dbReference>
<keyword evidence="2" id="KW-0808">Transferase</keyword>
<proteinExistence type="predicted"/>
<dbReference type="Proteomes" id="UP000198329">
    <property type="component" value="Chromosome I"/>
</dbReference>
<name>A0AAC9XWQ1_9GAMM</name>
<dbReference type="GO" id="GO:0016740">
    <property type="term" value="F:transferase activity"/>
    <property type="evidence" value="ECO:0007669"/>
    <property type="project" value="UniProtKB-KW"/>
</dbReference>
<dbReference type="InterPro" id="IPR002654">
    <property type="entry name" value="Glyco_trans_25"/>
</dbReference>
<dbReference type="Pfam" id="PF01755">
    <property type="entry name" value="Glyco_transf_25"/>
    <property type="match status" value="1"/>
</dbReference>
<organism evidence="2 3">
    <name type="scientific">Pseudoalteromonas nigrifaciens</name>
    <dbReference type="NCBI Taxonomy" id="28109"/>
    <lineage>
        <taxon>Bacteria</taxon>
        <taxon>Pseudomonadati</taxon>
        <taxon>Pseudomonadota</taxon>
        <taxon>Gammaproteobacteria</taxon>
        <taxon>Alteromonadales</taxon>
        <taxon>Pseudoalteromonadaceae</taxon>
        <taxon>Pseudoalteromonas</taxon>
    </lineage>
</organism>
<dbReference type="GeneID" id="300940524"/>
<reference evidence="2 3" key="1">
    <citation type="submission" date="2015-03" db="EMBL/GenBank/DDBJ databases">
        <authorList>
            <person name="Xie B.-B."/>
            <person name="Rong J.-C."/>
            <person name="Qin Q.-L."/>
            <person name="Zhang Y.-Z."/>
        </authorList>
    </citation>
    <scope>NUCLEOTIDE SEQUENCE [LARGE SCALE GENOMIC DNA]</scope>
    <source>
        <strain evidence="2 3">KMM 661</strain>
    </source>
</reference>
<dbReference type="KEGG" id="png:PNIG_a0556"/>
<dbReference type="EMBL" id="CP011036">
    <property type="protein sequence ID" value="ASM52863.1"/>
    <property type="molecule type" value="Genomic_DNA"/>
</dbReference>
<dbReference type="AlphaFoldDB" id="A0AAC9XWQ1"/>
<keyword evidence="3" id="KW-1185">Reference proteome</keyword>
<gene>
    <name evidence="2" type="ORF">PNIG_a0556</name>
</gene>
<evidence type="ECO:0000313" key="2">
    <source>
        <dbReference type="EMBL" id="ASM52863.1"/>
    </source>
</evidence>
<evidence type="ECO:0000313" key="3">
    <source>
        <dbReference type="Proteomes" id="UP000198329"/>
    </source>
</evidence>
<accession>A0AAC9XWQ1</accession>
<dbReference type="RefSeq" id="WP_089367740.1">
    <property type="nucleotide sequence ID" value="NZ_BJXZ01000050.1"/>
</dbReference>
<sequence>MSIPFYIINMQGCEERWEATQKQLTNLHLTAERFEATIGKNLSEQEILNWYCPKKNKKRYNRDLTLGEIGCYVSHMRIWQKIVDENISFCVVLEDDLSIKASLKDVVDVAIKLNNWDLIKLSNDRNFPFIDSAILENNLTVGNYKKAPNGTQGYIITLSGAKKLLQRKPFFRPVDVDIQFHTEVGLNMIGIKPYPIAEDRSFISEISTMNGGKHSNHSTFIRNLIHRSSIYRQRQYKTADLSSIIGK</sequence>
<feature type="domain" description="Glycosyl transferase family 25" evidence="1">
    <location>
        <begin position="4"/>
        <end position="169"/>
    </location>
</feature>
<protein>
    <submittedName>
        <fullName evidence="2">Glycosyl transferase, family 25</fullName>
    </submittedName>
</protein>